<gene>
    <name evidence="3" type="ORF">LVJ83_11420</name>
</gene>
<protein>
    <submittedName>
        <fullName evidence="3">Uncharacterized protein</fullName>
    </submittedName>
</protein>
<feature type="region of interest" description="Disordered" evidence="1">
    <location>
        <begin position="69"/>
        <end position="108"/>
    </location>
</feature>
<feature type="signal peptide" evidence="2">
    <location>
        <begin position="1"/>
        <end position="25"/>
    </location>
</feature>
<reference evidence="3 4" key="1">
    <citation type="journal article" date="2022" name="Res Sq">
        <title>Evolution of multicellular longitudinally dividing oral cavity symbionts (Neisseriaceae).</title>
        <authorList>
            <person name="Nyongesa S."/>
            <person name="Weber P."/>
            <person name="Bernet E."/>
            <person name="Pullido F."/>
            <person name="Nieckarz M."/>
            <person name="Delaby M."/>
            <person name="Nieves C."/>
            <person name="Viehboeck T."/>
            <person name="Krause N."/>
            <person name="Rivera-Millot A."/>
            <person name="Nakamura A."/>
            <person name="Vischer N."/>
            <person name="VanNieuwenhze M."/>
            <person name="Brun Y."/>
            <person name="Cava F."/>
            <person name="Bulgheresi S."/>
            <person name="Veyrier F."/>
        </authorList>
    </citation>
    <scope>NUCLEOTIDE SEQUENCE [LARGE SCALE GENOMIC DNA]</scope>
    <source>
        <strain evidence="3 4">CCUG 63373m</strain>
    </source>
</reference>
<organism evidence="3 4">
    <name type="scientific">Uruburuella testudinis</name>
    <dbReference type="NCBI Taxonomy" id="1282863"/>
    <lineage>
        <taxon>Bacteria</taxon>
        <taxon>Pseudomonadati</taxon>
        <taxon>Pseudomonadota</taxon>
        <taxon>Betaproteobacteria</taxon>
        <taxon>Neisseriales</taxon>
        <taxon>Neisseriaceae</taxon>
        <taxon>Uruburuella</taxon>
    </lineage>
</organism>
<name>A0ABY4DR57_9NEIS</name>
<keyword evidence="2" id="KW-0732">Signal</keyword>
<dbReference type="RefSeq" id="WP_244784741.1">
    <property type="nucleotide sequence ID" value="NZ_CP091508.1"/>
</dbReference>
<evidence type="ECO:0000256" key="1">
    <source>
        <dbReference type="SAM" id="MobiDB-lite"/>
    </source>
</evidence>
<feature type="chain" id="PRO_5046918581" evidence="2">
    <location>
        <begin position="26"/>
        <end position="108"/>
    </location>
</feature>
<dbReference type="EMBL" id="CP091508">
    <property type="protein sequence ID" value="UOO81528.1"/>
    <property type="molecule type" value="Genomic_DNA"/>
</dbReference>
<proteinExistence type="predicted"/>
<evidence type="ECO:0000313" key="4">
    <source>
        <dbReference type="Proteomes" id="UP000829817"/>
    </source>
</evidence>
<dbReference type="Proteomes" id="UP000829817">
    <property type="component" value="Chromosome"/>
</dbReference>
<sequence length="108" mass="12237">MNRRIFLISFALSAALTAWPAAAMAPERPAPTDWAQTFERHTSSMTLQPAGEAPLQLAGARSINKKIADHLEKSRRTRESKRLVREQQKREQQKREQEKQAQQAAASQ</sequence>
<evidence type="ECO:0000313" key="3">
    <source>
        <dbReference type="EMBL" id="UOO81528.1"/>
    </source>
</evidence>
<feature type="compositionally biased region" description="Basic and acidic residues" evidence="1">
    <location>
        <begin position="80"/>
        <end position="99"/>
    </location>
</feature>
<evidence type="ECO:0000256" key="2">
    <source>
        <dbReference type="SAM" id="SignalP"/>
    </source>
</evidence>
<keyword evidence="4" id="KW-1185">Reference proteome</keyword>
<accession>A0ABY4DR57</accession>